<dbReference type="GO" id="GO:0006631">
    <property type="term" value="P:fatty acid metabolic process"/>
    <property type="evidence" value="ECO:0007669"/>
    <property type="project" value="TreeGrafter"/>
</dbReference>
<dbReference type="EMBL" id="CP000272">
    <property type="protein sequence ID" value="ABE36240.1"/>
    <property type="molecule type" value="Genomic_DNA"/>
</dbReference>
<dbReference type="GO" id="GO:0031956">
    <property type="term" value="F:medium-chain fatty acid-CoA ligase activity"/>
    <property type="evidence" value="ECO:0007669"/>
    <property type="project" value="TreeGrafter"/>
</dbReference>
<keyword evidence="6" id="KW-1185">Reference proteome</keyword>
<evidence type="ECO:0000256" key="2">
    <source>
        <dbReference type="ARBA" id="ARBA00022598"/>
    </source>
</evidence>
<reference evidence="5 6" key="1">
    <citation type="journal article" date="2006" name="Proc. Natl. Acad. Sci. U.S.A.">
        <title>Burkholderia xenovorans LB400 harbors a multi-replicon, 9.73-Mbp genome shaped for versatility.</title>
        <authorList>
            <person name="Chain P.S."/>
            <person name="Denef V.J."/>
            <person name="Konstantinidis K.T."/>
            <person name="Vergez L.M."/>
            <person name="Agullo L."/>
            <person name="Reyes V.L."/>
            <person name="Hauser L."/>
            <person name="Cordova M."/>
            <person name="Gomez L."/>
            <person name="Gonzalez M."/>
            <person name="Land M."/>
            <person name="Lao V."/>
            <person name="Larimer F."/>
            <person name="LiPuma J.J."/>
            <person name="Mahenthiralingam E."/>
            <person name="Malfatti S.A."/>
            <person name="Marx C.J."/>
            <person name="Parnell J.J."/>
            <person name="Ramette A."/>
            <person name="Richardson P."/>
            <person name="Seeger M."/>
            <person name="Smith D."/>
            <person name="Spilker T."/>
            <person name="Sul W.J."/>
            <person name="Tsoi T.V."/>
            <person name="Ulrich L.E."/>
            <person name="Zhulin I.B."/>
            <person name="Tiedje J.M."/>
        </authorList>
    </citation>
    <scope>NUCLEOTIDE SEQUENCE [LARGE SCALE GENOMIC DNA]</scope>
    <source>
        <strain evidence="5 6">LB400</strain>
    </source>
</reference>
<dbReference type="PROSITE" id="PS00455">
    <property type="entry name" value="AMP_BINDING"/>
    <property type="match status" value="1"/>
</dbReference>
<dbReference type="PANTHER" id="PTHR43201">
    <property type="entry name" value="ACYL-COA SYNTHETASE"/>
    <property type="match status" value="1"/>
</dbReference>
<feature type="domain" description="AMP-binding enzyme C-terminal" evidence="4">
    <location>
        <begin position="477"/>
        <end position="551"/>
    </location>
</feature>
<evidence type="ECO:0000313" key="6">
    <source>
        <dbReference type="Proteomes" id="UP000001817"/>
    </source>
</evidence>
<dbReference type="SUPFAM" id="SSF56801">
    <property type="entry name" value="Acetyl-CoA synthetase-like"/>
    <property type="match status" value="1"/>
</dbReference>
<accession>Q13I49</accession>
<name>Q13I49_PARXL</name>
<dbReference type="Gene3D" id="3.40.50.12780">
    <property type="entry name" value="N-terminal domain of ligase-like"/>
    <property type="match status" value="1"/>
</dbReference>
<dbReference type="Proteomes" id="UP000001817">
    <property type="component" value="Chromosome 3"/>
</dbReference>
<dbReference type="PANTHER" id="PTHR43201:SF5">
    <property type="entry name" value="MEDIUM-CHAIN ACYL-COA LIGASE ACSF2, MITOCHONDRIAL"/>
    <property type="match status" value="1"/>
</dbReference>
<dbReference type="KEGG" id="bxe:Bxe_C0324"/>
<dbReference type="STRING" id="266265.Bxe_C0324"/>
<dbReference type="CDD" id="cd04433">
    <property type="entry name" value="AFD_class_I"/>
    <property type="match status" value="1"/>
</dbReference>
<dbReference type="AlphaFoldDB" id="Q13I49"/>
<evidence type="ECO:0000256" key="1">
    <source>
        <dbReference type="ARBA" id="ARBA00006432"/>
    </source>
</evidence>
<evidence type="ECO:0000259" key="3">
    <source>
        <dbReference type="Pfam" id="PF00501"/>
    </source>
</evidence>
<dbReference type="InterPro" id="IPR042099">
    <property type="entry name" value="ANL_N_sf"/>
</dbReference>
<protein>
    <submittedName>
        <fullName evidence="5">AMP-dependent synthetase and ligase</fullName>
    </submittedName>
</protein>
<feature type="domain" description="AMP-dependent synthetase/ligase" evidence="3">
    <location>
        <begin position="64"/>
        <end position="427"/>
    </location>
</feature>
<gene>
    <name evidence="5" type="ORF">Bxe_C0324</name>
</gene>
<dbReference type="InterPro" id="IPR045851">
    <property type="entry name" value="AMP-bd_C_sf"/>
</dbReference>
<dbReference type="Gene3D" id="3.30.300.30">
    <property type="match status" value="1"/>
</dbReference>
<comment type="similarity">
    <text evidence="1">Belongs to the ATP-dependent AMP-binding enzyme family.</text>
</comment>
<evidence type="ECO:0000313" key="5">
    <source>
        <dbReference type="EMBL" id="ABE36240.1"/>
    </source>
</evidence>
<evidence type="ECO:0000259" key="4">
    <source>
        <dbReference type="Pfam" id="PF13193"/>
    </source>
</evidence>
<dbReference type="InterPro" id="IPR000873">
    <property type="entry name" value="AMP-dep_synth/lig_dom"/>
</dbReference>
<dbReference type="Pfam" id="PF00501">
    <property type="entry name" value="AMP-binding"/>
    <property type="match status" value="1"/>
</dbReference>
<dbReference type="InterPro" id="IPR025110">
    <property type="entry name" value="AMP-bd_C"/>
</dbReference>
<keyword evidence="2 5" id="KW-0436">Ligase</keyword>
<proteinExistence type="inferred from homology"/>
<dbReference type="eggNOG" id="COG0318">
    <property type="taxonomic scope" value="Bacteria"/>
</dbReference>
<dbReference type="InterPro" id="IPR020845">
    <property type="entry name" value="AMP-binding_CS"/>
</dbReference>
<dbReference type="Pfam" id="PF13193">
    <property type="entry name" value="AMP-binding_C"/>
    <property type="match status" value="1"/>
</dbReference>
<sequence>MGFGHDRWVRCRAKTFRRFSIALISAFSRRTTSWQVDLRVISRFAPFEGVTLTSYSDLILRWRHSAKVLLTCDDTVLTYSECVMRGDELARAFLGLGLERPARVALVLPNSAEFVISLYACARIGITAVPISTWSKPSELRRILRDARVDLVLARDAFPGHAIAESLQAACADDPSLDALQVYEWSRGQGAASPVSELLSHGSRCDDRRWSIESGTSAHTDADLVVLYTSGSTGAPKGVILPQSSVALNGVAIAGRMGFGGNDRIFSYFPLFFSGGLCNALTGAISCGAELVTQSRFDPAGALSLIRSRRCTGRNVWHDGLEPVAAVEGFRPGDFSRMRRGLHVDPELYRRLSLAVDEGINMYGMTETATAFTCGDWREPADVRQSTHGKPFDGSDLRICNPDETSPLGVGVEGEICVRGYNLMRGYTDGSHVERIDDDGFFHTGDIGFVDPAGYLHFVGRRKTLIKVKGLTVQPEEVEATLLRHPAISKAVVVGEGGGHESKGVVALIVLHEGDRWDMQALRTYCQEELSSYKVPRLLVVDANRFPLSASLKIDRIGAATLLKQIAAEVGCGDADSTEQN</sequence>
<organism evidence="5 6">
    <name type="scientific">Paraburkholderia xenovorans (strain LB400)</name>
    <dbReference type="NCBI Taxonomy" id="266265"/>
    <lineage>
        <taxon>Bacteria</taxon>
        <taxon>Pseudomonadati</taxon>
        <taxon>Pseudomonadota</taxon>
        <taxon>Betaproteobacteria</taxon>
        <taxon>Burkholderiales</taxon>
        <taxon>Burkholderiaceae</taxon>
        <taxon>Paraburkholderia</taxon>
    </lineage>
</organism>